<dbReference type="InterPro" id="IPR001296">
    <property type="entry name" value="Glyco_trans_1"/>
</dbReference>
<organism evidence="4 6">
    <name type="scientific">Phocaeicola vulgatus</name>
    <name type="common">Bacteroides vulgatus</name>
    <dbReference type="NCBI Taxonomy" id="821"/>
    <lineage>
        <taxon>Bacteria</taxon>
        <taxon>Pseudomonadati</taxon>
        <taxon>Bacteroidota</taxon>
        <taxon>Bacteroidia</taxon>
        <taxon>Bacteroidales</taxon>
        <taxon>Bacteroidaceae</taxon>
        <taxon>Phocaeicola</taxon>
    </lineage>
</organism>
<evidence type="ECO:0000313" key="4">
    <source>
        <dbReference type="EMBL" id="RHJ78179.1"/>
    </source>
</evidence>
<accession>A0A174VTS7</accession>
<feature type="domain" description="Glycosyl transferase family 1" evidence="2">
    <location>
        <begin position="194"/>
        <end position="343"/>
    </location>
</feature>
<sequence length="378" mass="42810">MKTIGYVTAADPFHDRKAWSGTIYKVREAIENAGFNVFWIPVRLSFLHNLYVKISAFRYGRLVSRNMDNVAVRLRAEGIKFPDETIIDYYFFLGDAQLTKHLNLSKPVIYYADATFDLMCDYYFDMPSKSLRRQADANEKIGLNNSSIVIASSQWAVDSATSHYNQSSAKCKVLEFGANLDDEDIVKSDKYEKGDVLNVLFSGVNWERKGAAIAIDTVKKLINTGINAKLLLVGIKLDDIPANYRNLPWVEYFGFMNKNMPEQYQRYVDAIKRSHLLLLPTSAECSAIVFSEAAAYGLPVFTYDTGGIGNYVIDGYNGYRLRLGASANDFSVKIKETLFDGKLTKLSGNALQLYADNLSWSAWSRRFRGIIEEYENNK</sequence>
<evidence type="ECO:0000256" key="1">
    <source>
        <dbReference type="ARBA" id="ARBA00022679"/>
    </source>
</evidence>
<dbReference type="EMBL" id="QSTG01000013">
    <property type="protein sequence ID" value="RGM44296.1"/>
    <property type="molecule type" value="Genomic_DNA"/>
</dbReference>
<dbReference type="PANTHER" id="PTHR46401:SF2">
    <property type="entry name" value="GLYCOSYLTRANSFERASE WBBK-RELATED"/>
    <property type="match status" value="1"/>
</dbReference>
<evidence type="ECO:0000313" key="6">
    <source>
        <dbReference type="Proteomes" id="UP000283958"/>
    </source>
</evidence>
<dbReference type="Proteomes" id="UP000261003">
    <property type="component" value="Unassembled WGS sequence"/>
</dbReference>
<dbReference type="AlphaFoldDB" id="A0A174VTS7"/>
<gene>
    <name evidence="4" type="ORF">DW105_07465</name>
    <name evidence="3" type="ORF">DXC16_09375</name>
</gene>
<dbReference type="CDD" id="cd03801">
    <property type="entry name" value="GT4_PimA-like"/>
    <property type="match status" value="1"/>
</dbReference>
<dbReference type="RefSeq" id="WP_057279802.1">
    <property type="nucleotide sequence ID" value="NZ_CAXTQT010000070.1"/>
</dbReference>
<evidence type="ECO:0000313" key="5">
    <source>
        <dbReference type="Proteomes" id="UP000261003"/>
    </source>
</evidence>
<dbReference type="Pfam" id="PF00534">
    <property type="entry name" value="Glycos_transf_1"/>
    <property type="match status" value="1"/>
</dbReference>
<keyword evidence="1 4" id="KW-0808">Transferase</keyword>
<dbReference type="Gene3D" id="3.40.50.2000">
    <property type="entry name" value="Glycogen Phosphorylase B"/>
    <property type="match status" value="2"/>
</dbReference>
<name>A0A174VTS7_PHOVU</name>
<dbReference type="EMBL" id="QRMN01000013">
    <property type="protein sequence ID" value="RHJ78179.1"/>
    <property type="molecule type" value="Genomic_DNA"/>
</dbReference>
<dbReference type="PANTHER" id="PTHR46401">
    <property type="entry name" value="GLYCOSYLTRANSFERASE WBBK-RELATED"/>
    <property type="match status" value="1"/>
</dbReference>
<reference evidence="5 6" key="1">
    <citation type="submission" date="2018-08" db="EMBL/GenBank/DDBJ databases">
        <title>A genome reference for cultivated species of the human gut microbiota.</title>
        <authorList>
            <person name="Zou Y."/>
            <person name="Xue W."/>
            <person name="Luo G."/>
        </authorList>
    </citation>
    <scope>NUCLEOTIDE SEQUENCE [LARGE SCALE GENOMIC DNA]</scope>
    <source>
        <strain evidence="4 6">AM09-18</strain>
        <strain evidence="3 5">OM08-13BH</strain>
    </source>
</reference>
<comment type="caution">
    <text evidence="4">The sequence shown here is derived from an EMBL/GenBank/DDBJ whole genome shotgun (WGS) entry which is preliminary data.</text>
</comment>
<evidence type="ECO:0000313" key="3">
    <source>
        <dbReference type="EMBL" id="RGM44296.1"/>
    </source>
</evidence>
<dbReference type="Proteomes" id="UP000283958">
    <property type="component" value="Unassembled WGS sequence"/>
</dbReference>
<proteinExistence type="predicted"/>
<protein>
    <submittedName>
        <fullName evidence="4">Glycosyltransferase</fullName>
    </submittedName>
</protein>
<dbReference type="SUPFAM" id="SSF53756">
    <property type="entry name" value="UDP-Glycosyltransferase/glycogen phosphorylase"/>
    <property type="match status" value="1"/>
</dbReference>
<dbReference type="GO" id="GO:0016757">
    <property type="term" value="F:glycosyltransferase activity"/>
    <property type="evidence" value="ECO:0007669"/>
    <property type="project" value="InterPro"/>
</dbReference>
<evidence type="ECO:0000259" key="2">
    <source>
        <dbReference type="Pfam" id="PF00534"/>
    </source>
</evidence>